<comment type="domain">
    <text evidence="14">The Walker A ATP-binding motif also binds Pi and PPi.</text>
</comment>
<feature type="active site" description="Proton acceptor; for phosphorylation activity. Proton donor; for dephosphorylation activity" evidence="14">
    <location>
        <position position="177"/>
    </location>
</feature>
<dbReference type="SUPFAM" id="SSF53795">
    <property type="entry name" value="PEP carboxykinase-like"/>
    <property type="match status" value="1"/>
</dbReference>
<keyword evidence="18" id="KW-1185">Reference proteome</keyword>
<feature type="active site" evidence="14">
    <location>
        <position position="159"/>
    </location>
</feature>
<evidence type="ECO:0000313" key="17">
    <source>
        <dbReference type="EMBL" id="SKC51240.1"/>
    </source>
</evidence>
<evidence type="ECO:0000313" key="18">
    <source>
        <dbReference type="Proteomes" id="UP000190285"/>
    </source>
</evidence>
<dbReference type="FunFam" id="3.40.50.300:FF:000174">
    <property type="entry name" value="HPr kinase/phosphorylase"/>
    <property type="match status" value="1"/>
</dbReference>
<dbReference type="GO" id="GO:0000155">
    <property type="term" value="F:phosphorelay sensor kinase activity"/>
    <property type="evidence" value="ECO:0007669"/>
    <property type="project" value="InterPro"/>
</dbReference>
<dbReference type="PANTHER" id="PTHR30305">
    <property type="entry name" value="PROTEIN YJDM-RELATED"/>
    <property type="match status" value="1"/>
</dbReference>
<keyword evidence="10 14" id="KW-0460">Magnesium</keyword>
<evidence type="ECO:0000256" key="7">
    <source>
        <dbReference type="ARBA" id="ARBA00022741"/>
    </source>
</evidence>
<dbReference type="GO" id="GO:0006109">
    <property type="term" value="P:regulation of carbohydrate metabolic process"/>
    <property type="evidence" value="ECO:0007669"/>
    <property type="project" value="UniProtKB-UniRule"/>
</dbReference>
<feature type="region of interest" description="Important for the catalytic mechanism of dephosphorylation" evidence="14">
    <location>
        <begin position="263"/>
        <end position="268"/>
    </location>
</feature>
<comment type="similarity">
    <text evidence="3 14">Belongs to the HPrK/P family.</text>
</comment>
<keyword evidence="11 14" id="KW-0511">Multifunctional enzyme</keyword>
<keyword evidence="12 14" id="KW-0119">Carbohydrate metabolism</keyword>
<feature type="binding site" evidence="14">
    <location>
        <position position="160"/>
    </location>
    <ligand>
        <name>Mg(2+)</name>
        <dbReference type="ChEBI" id="CHEBI:18420"/>
    </ligand>
</feature>
<keyword evidence="6 14" id="KW-0479">Metal-binding</keyword>
<feature type="region of interest" description="Important for the catalytic mechanism of both phosphorylation and dephosphorylation" evidence="14">
    <location>
        <begin position="201"/>
        <end position="210"/>
    </location>
</feature>
<keyword evidence="5 14" id="KW-0808">Transferase</keyword>
<comment type="function">
    <text evidence="14">Catalyzes the ATP- as well as the pyrophosphate-dependent phosphorylation of a specific serine residue in HPr, a phosphocarrier protein of the phosphoenolpyruvate-dependent sugar phosphotransferase system (PTS). HprK/P also catalyzes the pyrophosphate-producing, inorganic phosphate-dependent dephosphorylation (phosphorolysis) of seryl-phosphorylated HPr (P-Ser-HPr). The two antagonistic activities of HprK/P are regulated by several intracellular metabolites, which change their concentration in response to the absence or presence of rapidly metabolisable carbon sources (glucose, fructose, etc.) in the growth medium. Therefore, by controlling the phosphorylation state of HPr, HPrK/P is a sensor enzyme that plays a major role in the regulation of carbon metabolism and sugar transport: it mediates carbon catabolite repression (CCR), and regulates PTS-catalyzed carbohydrate uptake and inducer exclusion.</text>
</comment>
<dbReference type="OrthoDB" id="9778803at2"/>
<dbReference type="STRING" id="36842.SAMN02194393_01217"/>
<dbReference type="HAMAP" id="MF_01249">
    <property type="entry name" value="HPr_kinase"/>
    <property type="match status" value="1"/>
</dbReference>
<feature type="domain" description="HPr(Ser) kinase/phosphorylase N-terminal" evidence="15">
    <location>
        <begin position="6"/>
        <end position="127"/>
    </location>
</feature>
<comment type="subunit">
    <text evidence="14">Homohexamer.</text>
</comment>
<evidence type="ECO:0000259" key="16">
    <source>
        <dbReference type="Pfam" id="PF07475"/>
    </source>
</evidence>
<dbReference type="PANTHER" id="PTHR30305:SF1">
    <property type="entry name" value="HPR KINASE_PHOSPHORYLASE"/>
    <property type="match status" value="1"/>
</dbReference>
<evidence type="ECO:0000256" key="11">
    <source>
        <dbReference type="ARBA" id="ARBA00023268"/>
    </source>
</evidence>
<evidence type="ECO:0000256" key="12">
    <source>
        <dbReference type="ARBA" id="ARBA00023277"/>
    </source>
</evidence>
<dbReference type="Gene3D" id="3.40.1390.20">
    <property type="entry name" value="HprK N-terminal domain-like"/>
    <property type="match status" value="1"/>
</dbReference>
<dbReference type="InterPro" id="IPR028979">
    <property type="entry name" value="Ser_kin/Pase_Hpr-like_N_sf"/>
</dbReference>
<name>A0A1T5JIG6_9FIRM</name>
<proteinExistence type="inferred from homology"/>
<evidence type="ECO:0000259" key="15">
    <source>
        <dbReference type="Pfam" id="PF02603"/>
    </source>
</evidence>
<keyword evidence="4 14" id="KW-0723">Serine/threonine-protein kinase</keyword>
<evidence type="ECO:0000256" key="10">
    <source>
        <dbReference type="ARBA" id="ARBA00022842"/>
    </source>
</evidence>
<reference evidence="17 18" key="1">
    <citation type="submission" date="2017-02" db="EMBL/GenBank/DDBJ databases">
        <authorList>
            <person name="Peterson S.W."/>
        </authorList>
    </citation>
    <scope>NUCLEOTIDE SEQUENCE [LARGE SCALE GENOMIC DNA]</scope>
    <source>
        <strain evidence="17 18">M1</strain>
    </source>
</reference>
<dbReference type="CDD" id="cd01918">
    <property type="entry name" value="HprK_C"/>
    <property type="match status" value="1"/>
</dbReference>
<keyword evidence="7 14" id="KW-0547">Nucleotide-binding</keyword>
<dbReference type="EC" id="2.7.4.-" evidence="14"/>
<evidence type="ECO:0000256" key="13">
    <source>
        <dbReference type="ARBA" id="ARBA00047657"/>
    </source>
</evidence>
<dbReference type="NCBIfam" id="TIGR00679">
    <property type="entry name" value="hpr-ser"/>
    <property type="match status" value="1"/>
</dbReference>
<evidence type="ECO:0000256" key="1">
    <source>
        <dbReference type="ARBA" id="ARBA00001120"/>
    </source>
</evidence>
<evidence type="ECO:0000256" key="3">
    <source>
        <dbReference type="ARBA" id="ARBA00006883"/>
    </source>
</evidence>
<dbReference type="InterPro" id="IPR003755">
    <property type="entry name" value="HPr(Ser)_kin/Pase"/>
</dbReference>
<comment type="catalytic activity">
    <reaction evidence="13 14">
        <text>[HPr protein]-O-phospho-L-serine + phosphate + H(+) = [HPr protein]-L-serine + diphosphate</text>
        <dbReference type="Rhea" id="RHEA:46604"/>
        <dbReference type="Rhea" id="RHEA-COMP:11602"/>
        <dbReference type="Rhea" id="RHEA-COMP:11603"/>
        <dbReference type="ChEBI" id="CHEBI:15378"/>
        <dbReference type="ChEBI" id="CHEBI:29999"/>
        <dbReference type="ChEBI" id="CHEBI:33019"/>
        <dbReference type="ChEBI" id="CHEBI:43474"/>
        <dbReference type="ChEBI" id="CHEBI:83421"/>
    </reaction>
</comment>
<evidence type="ECO:0000256" key="4">
    <source>
        <dbReference type="ARBA" id="ARBA00022527"/>
    </source>
</evidence>
<dbReference type="EC" id="2.7.11.-" evidence="14"/>
<dbReference type="AlphaFoldDB" id="A0A1T5JIG6"/>
<dbReference type="GO" id="GO:0000287">
    <property type="term" value="F:magnesium ion binding"/>
    <property type="evidence" value="ECO:0007669"/>
    <property type="project" value="UniProtKB-UniRule"/>
</dbReference>
<dbReference type="InterPro" id="IPR011104">
    <property type="entry name" value="Hpr_kin/Pase_C"/>
</dbReference>
<organism evidence="17 18">
    <name type="scientific">Maledivibacter halophilus</name>
    <dbReference type="NCBI Taxonomy" id="36842"/>
    <lineage>
        <taxon>Bacteria</taxon>
        <taxon>Bacillati</taxon>
        <taxon>Bacillota</taxon>
        <taxon>Clostridia</taxon>
        <taxon>Peptostreptococcales</taxon>
        <taxon>Caminicellaceae</taxon>
        <taxon>Maledivibacter</taxon>
    </lineage>
</organism>
<evidence type="ECO:0000256" key="2">
    <source>
        <dbReference type="ARBA" id="ARBA00001946"/>
    </source>
</evidence>
<dbReference type="InterPro" id="IPR011126">
    <property type="entry name" value="Hpr_kin/Pase_Hpr_N"/>
</dbReference>
<dbReference type="Pfam" id="PF02603">
    <property type="entry name" value="Hpr_kinase_N"/>
    <property type="match status" value="1"/>
</dbReference>
<accession>A0A1T5JIG6</accession>
<dbReference type="Pfam" id="PF07475">
    <property type="entry name" value="Hpr_kinase_C"/>
    <property type="match status" value="1"/>
</dbReference>
<evidence type="ECO:0000256" key="8">
    <source>
        <dbReference type="ARBA" id="ARBA00022777"/>
    </source>
</evidence>
<comment type="miscellaneous">
    <text evidence="14">Both phosphorylation and phosphorolysis are carried out by the same active site and suggest a common mechanism for both reactions.</text>
</comment>
<feature type="active site" evidence="14">
    <location>
        <position position="138"/>
    </location>
</feature>
<feature type="domain" description="HPr kinase/phosphorylase C-terminal" evidence="16">
    <location>
        <begin position="130"/>
        <end position="297"/>
    </location>
</feature>
<keyword evidence="9 14" id="KW-0067">ATP-binding</keyword>
<dbReference type="Proteomes" id="UP000190285">
    <property type="component" value="Unassembled WGS sequence"/>
</dbReference>
<sequence length="305" mass="34353">MKTIPTKKLIKDLKLEIANNWKDHGSEITTSEVNRVGLPLAGYFENYGFDRVQLIGKAEWSYFTRLCEKFRRQRARELMKRSIPCLIVTRGLDVPVELMEEADKANIPILRTCTPTSKFASKTIFYLEHELAPTTTLHGVLLEVNGIGILILGDSGVGKSETALELVKRGHRLVADDAVQIKKVDEYTLLGTAPEIIKYFLEIRGIGILDVAKLYGMGAVREKKVIDLVVKLDTDESNTYDRLGIDDEYIEILGVNVSKITLPVRPGRNFAVILEAAARNHRQKEMGYNAAEELNIRLINQNDIE</sequence>
<feature type="binding site" evidence="14">
    <location>
        <begin position="153"/>
        <end position="160"/>
    </location>
    <ligand>
        <name>ATP</name>
        <dbReference type="ChEBI" id="CHEBI:30616"/>
    </ligand>
</feature>
<feature type="active site" evidence="14">
    <location>
        <position position="242"/>
    </location>
</feature>
<dbReference type="GO" id="GO:0005524">
    <property type="term" value="F:ATP binding"/>
    <property type="evidence" value="ECO:0007669"/>
    <property type="project" value="UniProtKB-UniRule"/>
</dbReference>
<dbReference type="EMBL" id="FUZT01000002">
    <property type="protein sequence ID" value="SKC51240.1"/>
    <property type="molecule type" value="Genomic_DNA"/>
</dbReference>
<gene>
    <name evidence="14" type="primary">hprK</name>
    <name evidence="17" type="ORF">SAMN02194393_01217</name>
</gene>
<dbReference type="RefSeq" id="WP_079490085.1">
    <property type="nucleotide sequence ID" value="NZ_FUZT01000002.1"/>
</dbReference>
<keyword evidence="8 14" id="KW-0418">Kinase</keyword>
<dbReference type="GO" id="GO:0004674">
    <property type="term" value="F:protein serine/threonine kinase activity"/>
    <property type="evidence" value="ECO:0007669"/>
    <property type="project" value="UniProtKB-KW"/>
</dbReference>
<comment type="cofactor">
    <cofactor evidence="2 14">
        <name>Mg(2+)</name>
        <dbReference type="ChEBI" id="CHEBI:18420"/>
    </cofactor>
</comment>
<evidence type="ECO:0000256" key="9">
    <source>
        <dbReference type="ARBA" id="ARBA00022840"/>
    </source>
</evidence>
<comment type="catalytic activity">
    <reaction evidence="1 14">
        <text>[HPr protein]-L-serine + ATP = [HPr protein]-O-phospho-L-serine + ADP + H(+)</text>
        <dbReference type="Rhea" id="RHEA:46600"/>
        <dbReference type="Rhea" id="RHEA-COMP:11602"/>
        <dbReference type="Rhea" id="RHEA-COMP:11603"/>
        <dbReference type="ChEBI" id="CHEBI:15378"/>
        <dbReference type="ChEBI" id="CHEBI:29999"/>
        <dbReference type="ChEBI" id="CHEBI:30616"/>
        <dbReference type="ChEBI" id="CHEBI:83421"/>
        <dbReference type="ChEBI" id="CHEBI:456216"/>
    </reaction>
</comment>
<dbReference type="Gene3D" id="3.40.50.300">
    <property type="entry name" value="P-loop containing nucleotide triphosphate hydrolases"/>
    <property type="match status" value="1"/>
</dbReference>
<dbReference type="GO" id="GO:0004712">
    <property type="term" value="F:protein serine/threonine/tyrosine kinase activity"/>
    <property type="evidence" value="ECO:0007669"/>
    <property type="project" value="UniProtKB-UniRule"/>
</dbReference>
<evidence type="ECO:0000256" key="14">
    <source>
        <dbReference type="HAMAP-Rule" id="MF_01249"/>
    </source>
</evidence>
<dbReference type="InterPro" id="IPR027417">
    <property type="entry name" value="P-loop_NTPase"/>
</dbReference>
<protein>
    <recommendedName>
        <fullName evidence="14">HPr kinase/phosphorylase</fullName>
        <shortName evidence="14">HPrK/P</shortName>
        <ecNumber evidence="14">2.7.11.-</ecNumber>
        <ecNumber evidence="14">2.7.4.-</ecNumber>
    </recommendedName>
    <alternativeName>
        <fullName evidence="14">HPr(Ser) kinase/phosphorylase</fullName>
    </alternativeName>
</protein>
<evidence type="ECO:0000256" key="6">
    <source>
        <dbReference type="ARBA" id="ARBA00022723"/>
    </source>
</evidence>
<feature type="binding site" evidence="14">
    <location>
        <position position="202"/>
    </location>
    <ligand>
        <name>Mg(2+)</name>
        <dbReference type="ChEBI" id="CHEBI:18420"/>
    </ligand>
</feature>
<dbReference type="SUPFAM" id="SSF75138">
    <property type="entry name" value="HprK N-terminal domain-like"/>
    <property type="match status" value="1"/>
</dbReference>
<evidence type="ECO:0000256" key="5">
    <source>
        <dbReference type="ARBA" id="ARBA00022679"/>
    </source>
</evidence>